<evidence type="ECO:0000259" key="2">
    <source>
        <dbReference type="PROSITE" id="PS52015"/>
    </source>
</evidence>
<dbReference type="Pfam" id="PF03544">
    <property type="entry name" value="TonB_C"/>
    <property type="match status" value="1"/>
</dbReference>
<feature type="signal peptide" evidence="1">
    <location>
        <begin position="1"/>
        <end position="18"/>
    </location>
</feature>
<dbReference type="SUPFAM" id="SSF74653">
    <property type="entry name" value="TolA/TonB C-terminal domain"/>
    <property type="match status" value="1"/>
</dbReference>
<evidence type="ECO:0000313" key="4">
    <source>
        <dbReference type="Proteomes" id="UP000620064"/>
    </source>
</evidence>
<dbReference type="InterPro" id="IPR037682">
    <property type="entry name" value="TonB_C"/>
</dbReference>
<sequence>MKKLISLLSILFSMFFWAQQGSSLEYKGGREKLISDLNENLISVLKEYNFNGNAEIVFDINKNGKIENFNIFPKAEDSSFEKEVYRAVLRTQKNWKTALNKDEVNSIRVSIPIEYYINAEDKSEKSNSMQYFNRTFVAR</sequence>
<feature type="chain" id="PRO_5046219464" description="TonB C-terminal domain-containing protein" evidence="1">
    <location>
        <begin position="19"/>
        <end position="139"/>
    </location>
</feature>
<evidence type="ECO:0000256" key="1">
    <source>
        <dbReference type="SAM" id="SignalP"/>
    </source>
</evidence>
<dbReference type="RefSeq" id="WP_188617365.1">
    <property type="nucleotide sequence ID" value="NZ_BMLV01000002.1"/>
</dbReference>
<gene>
    <name evidence="3" type="ORF">GCM10010992_14070</name>
</gene>
<keyword evidence="1" id="KW-0732">Signal</keyword>
<organism evidence="3 4">
    <name type="scientific">Cloacibacterium rupense</name>
    <dbReference type="NCBI Taxonomy" id="517423"/>
    <lineage>
        <taxon>Bacteria</taxon>
        <taxon>Pseudomonadati</taxon>
        <taxon>Bacteroidota</taxon>
        <taxon>Flavobacteriia</taxon>
        <taxon>Flavobacteriales</taxon>
        <taxon>Weeksellaceae</taxon>
    </lineage>
</organism>
<dbReference type="Gene3D" id="3.30.1150.10">
    <property type="match status" value="1"/>
</dbReference>
<name>A0ABQ2NJY7_9FLAO</name>
<keyword evidence="4" id="KW-1185">Reference proteome</keyword>
<accession>A0ABQ2NJY7</accession>
<proteinExistence type="predicted"/>
<comment type="caution">
    <text evidence="3">The sequence shown here is derived from an EMBL/GenBank/DDBJ whole genome shotgun (WGS) entry which is preliminary data.</text>
</comment>
<dbReference type="EMBL" id="BMLV01000002">
    <property type="protein sequence ID" value="GGP03900.1"/>
    <property type="molecule type" value="Genomic_DNA"/>
</dbReference>
<evidence type="ECO:0000313" key="3">
    <source>
        <dbReference type="EMBL" id="GGP03900.1"/>
    </source>
</evidence>
<dbReference type="PROSITE" id="PS52015">
    <property type="entry name" value="TONB_CTD"/>
    <property type="match status" value="1"/>
</dbReference>
<protein>
    <recommendedName>
        <fullName evidence="2">TonB C-terminal domain-containing protein</fullName>
    </recommendedName>
</protein>
<reference evidence="4" key="1">
    <citation type="journal article" date="2019" name="Int. J. Syst. Evol. Microbiol.">
        <title>The Global Catalogue of Microorganisms (GCM) 10K type strain sequencing project: providing services to taxonomists for standard genome sequencing and annotation.</title>
        <authorList>
            <consortium name="The Broad Institute Genomics Platform"/>
            <consortium name="The Broad Institute Genome Sequencing Center for Infectious Disease"/>
            <person name="Wu L."/>
            <person name="Ma J."/>
        </authorList>
    </citation>
    <scope>NUCLEOTIDE SEQUENCE [LARGE SCALE GENOMIC DNA]</scope>
    <source>
        <strain evidence="4">CGMCC 1.7656</strain>
    </source>
</reference>
<dbReference type="Proteomes" id="UP000620064">
    <property type="component" value="Unassembled WGS sequence"/>
</dbReference>
<feature type="domain" description="TonB C-terminal" evidence="2">
    <location>
        <begin position="26"/>
        <end position="124"/>
    </location>
</feature>